<sequence>MEKGPVSLNLVARVKAHPMYDSRPMVKELLESIMAAQPEKIQRETSKLVQQQSQDVARKQVQQKGGFDAAKVAGAAATKRADKLARSGLGERPWVSVEVGFDPEEESEVEIGHQQSVASNATEVTVQAPESNKISLLVRREEEIFPAEGRV</sequence>
<gene>
    <name evidence="1" type="ORF">ANCCAN_17286</name>
</gene>
<comment type="caution">
    <text evidence="1">The sequence shown here is derived from an EMBL/GenBank/DDBJ whole genome shotgun (WGS) entry which is preliminary data.</text>
</comment>
<dbReference type="STRING" id="29170.A0A368FXA8"/>
<evidence type="ECO:0000313" key="1">
    <source>
        <dbReference type="EMBL" id="RCN36824.1"/>
    </source>
</evidence>
<name>A0A368FXA8_ANCCA</name>
<dbReference type="Proteomes" id="UP000252519">
    <property type="component" value="Unassembled WGS sequence"/>
</dbReference>
<proteinExistence type="predicted"/>
<dbReference type="AlphaFoldDB" id="A0A368FXA8"/>
<organism evidence="1 2">
    <name type="scientific">Ancylostoma caninum</name>
    <name type="common">Dog hookworm</name>
    <dbReference type="NCBI Taxonomy" id="29170"/>
    <lineage>
        <taxon>Eukaryota</taxon>
        <taxon>Metazoa</taxon>
        <taxon>Ecdysozoa</taxon>
        <taxon>Nematoda</taxon>
        <taxon>Chromadorea</taxon>
        <taxon>Rhabditida</taxon>
        <taxon>Rhabditina</taxon>
        <taxon>Rhabditomorpha</taxon>
        <taxon>Strongyloidea</taxon>
        <taxon>Ancylostomatidae</taxon>
        <taxon>Ancylostomatinae</taxon>
        <taxon>Ancylostoma</taxon>
    </lineage>
</organism>
<protein>
    <submittedName>
        <fullName evidence="1">Uncharacterized protein</fullName>
    </submittedName>
</protein>
<reference evidence="1 2" key="1">
    <citation type="submission" date="2014-10" db="EMBL/GenBank/DDBJ databases">
        <title>Draft genome of the hookworm Ancylostoma caninum.</title>
        <authorList>
            <person name="Mitreva M."/>
        </authorList>
    </citation>
    <scope>NUCLEOTIDE SEQUENCE [LARGE SCALE GENOMIC DNA]</scope>
    <source>
        <strain evidence="1 2">Baltimore</strain>
    </source>
</reference>
<evidence type="ECO:0000313" key="2">
    <source>
        <dbReference type="Proteomes" id="UP000252519"/>
    </source>
</evidence>
<dbReference type="OrthoDB" id="193931at2759"/>
<accession>A0A368FXA8</accession>
<keyword evidence="2" id="KW-1185">Reference proteome</keyword>
<dbReference type="EMBL" id="JOJR01000524">
    <property type="protein sequence ID" value="RCN36824.1"/>
    <property type="molecule type" value="Genomic_DNA"/>
</dbReference>